<keyword evidence="5" id="KW-0378">Hydrolase</keyword>
<dbReference type="PROSITE" id="PS51257">
    <property type="entry name" value="PROKAR_LIPOPROTEIN"/>
    <property type="match status" value="1"/>
</dbReference>
<reference evidence="6" key="2">
    <citation type="journal article" date="2017" name="Plant Physiol. Biochem.">
        <title>Differential oxidative and antioxidative response of duckweed Lemna minor toward plant growth promoting/inhibiting bacteria.</title>
        <authorList>
            <person name="Ishizawa H."/>
            <person name="Kuroda M."/>
            <person name="Morikawa M."/>
            <person name="Ike M."/>
        </authorList>
    </citation>
    <scope>NUCLEOTIDE SEQUENCE [LARGE SCALE GENOMIC DNA]</scope>
    <source>
        <strain evidence="6">M6</strain>
    </source>
</reference>
<dbReference type="Gene3D" id="1.10.530.10">
    <property type="match status" value="1"/>
</dbReference>
<dbReference type="OrthoDB" id="9808544at2"/>
<proteinExistence type="predicted"/>
<dbReference type="SUPFAM" id="SSF47090">
    <property type="entry name" value="PGBD-like"/>
    <property type="match status" value="1"/>
</dbReference>
<dbReference type="GO" id="GO:0008933">
    <property type="term" value="F:peptidoglycan lytic transglycosylase activity"/>
    <property type="evidence" value="ECO:0007669"/>
    <property type="project" value="TreeGrafter"/>
</dbReference>
<dbReference type="InterPro" id="IPR043426">
    <property type="entry name" value="MltB-like"/>
</dbReference>
<sequence>MKRRVLSLCLFLGACSTASSLPTPIENKPQPPRVETGPTTDKPQSPPKPAPASAPVTYANFADWREAFVARAVARGFDRAFVENLLADVQPKESVVKADTGQPEFSKPISSYVKNAVSAARIQTGRERVNANPDIAAIEARYGVPREVLGGVWGMESDYGRVQGDIDVVTAFATLAYDGRRRDWAETQLLSVLSIIKSGKATRQELKGSWAGAMGQTQFLPENYLKLGQDGDGDGHVNIWTSDSDALASAANLLKSEGWRPGQAWAVEVTLPVGFDYYLAETESQTPDGWAQKGVVRADGGNWNASEKTAPAVLILPSGAKGPAFLALPNHFVIRKYNNSTAYALAVGLNADGIAGRSALKTPWPDEQPLSLAVRKNVQTALNAAGFNAGTVDGVIGIGTRKALREWQKANGRVADGYLSYELASELSAKVTGYTILGPSGR</sequence>
<feature type="domain" description="Transglycosylase SLT" evidence="4">
    <location>
        <begin position="61"/>
        <end position="352"/>
    </location>
</feature>
<dbReference type="Pfam" id="PF01471">
    <property type="entry name" value="PG_binding_1"/>
    <property type="match status" value="1"/>
</dbReference>
<evidence type="ECO:0000313" key="6">
    <source>
        <dbReference type="Proteomes" id="UP000278756"/>
    </source>
</evidence>
<evidence type="ECO:0000256" key="2">
    <source>
        <dbReference type="SAM" id="SignalP"/>
    </source>
</evidence>
<dbReference type="RefSeq" id="WP_126420725.1">
    <property type="nucleotide sequence ID" value="NZ_AP018827.1"/>
</dbReference>
<dbReference type="AlphaFoldDB" id="A0A3G9G3T0"/>
<keyword evidence="2" id="KW-0732">Signal</keyword>
<keyword evidence="5" id="KW-0326">Glycosidase</keyword>
<dbReference type="GO" id="GO:0009253">
    <property type="term" value="P:peptidoglycan catabolic process"/>
    <property type="evidence" value="ECO:0007669"/>
    <property type="project" value="TreeGrafter"/>
</dbReference>
<dbReference type="EC" id="3.2.1.-" evidence="5"/>
<evidence type="ECO:0000313" key="5">
    <source>
        <dbReference type="EMBL" id="BBF80401.1"/>
    </source>
</evidence>
<dbReference type="GO" id="GO:0016798">
    <property type="term" value="F:hydrolase activity, acting on glycosyl bonds"/>
    <property type="evidence" value="ECO:0007669"/>
    <property type="project" value="UniProtKB-KW"/>
</dbReference>
<dbReference type="EMBL" id="AP018827">
    <property type="protein sequence ID" value="BBF80401.1"/>
    <property type="molecule type" value="Genomic_DNA"/>
</dbReference>
<dbReference type="CDD" id="cd13399">
    <property type="entry name" value="Slt35-like"/>
    <property type="match status" value="1"/>
</dbReference>
<dbReference type="Gene3D" id="1.10.101.10">
    <property type="entry name" value="PGBD-like superfamily/PGBD"/>
    <property type="match status" value="1"/>
</dbReference>
<dbReference type="InterPro" id="IPR023346">
    <property type="entry name" value="Lysozyme-like_dom_sf"/>
</dbReference>
<feature type="signal peptide" evidence="2">
    <location>
        <begin position="1"/>
        <end position="20"/>
    </location>
</feature>
<evidence type="ECO:0000256" key="1">
    <source>
        <dbReference type="SAM" id="MobiDB-lite"/>
    </source>
</evidence>
<dbReference type="Gene3D" id="1.10.8.350">
    <property type="entry name" value="Bacterial muramidase"/>
    <property type="match status" value="1"/>
</dbReference>
<dbReference type="SUPFAM" id="SSF53955">
    <property type="entry name" value="Lysozyme-like"/>
    <property type="match status" value="1"/>
</dbReference>
<dbReference type="PANTHER" id="PTHR30163:SF8">
    <property type="entry name" value="LYTIC MUREIN TRANSGLYCOSYLASE"/>
    <property type="match status" value="1"/>
</dbReference>
<evidence type="ECO:0000259" key="4">
    <source>
        <dbReference type="Pfam" id="PF13406"/>
    </source>
</evidence>
<feature type="chain" id="PRO_5017923862" evidence="2">
    <location>
        <begin position="21"/>
        <end position="442"/>
    </location>
</feature>
<name>A0A3G9G3T0_9CAUL</name>
<feature type="region of interest" description="Disordered" evidence="1">
    <location>
        <begin position="21"/>
        <end position="54"/>
    </location>
</feature>
<dbReference type="InterPro" id="IPR011970">
    <property type="entry name" value="MltB_2"/>
</dbReference>
<dbReference type="Pfam" id="PF13406">
    <property type="entry name" value="SLT_2"/>
    <property type="match status" value="1"/>
</dbReference>
<evidence type="ECO:0000259" key="3">
    <source>
        <dbReference type="Pfam" id="PF01471"/>
    </source>
</evidence>
<protein>
    <submittedName>
        <fullName evidence="5">Membrane-bound lytic murein transglycosylase B</fullName>
        <ecNumber evidence="5">3.2.1.-</ecNumber>
    </submittedName>
</protein>
<dbReference type="InterPro" id="IPR036366">
    <property type="entry name" value="PGBDSf"/>
</dbReference>
<accession>A0A3G9G3T0</accession>
<dbReference type="Proteomes" id="UP000278756">
    <property type="component" value="Chromosome 1"/>
</dbReference>
<dbReference type="InterPro" id="IPR031304">
    <property type="entry name" value="SLT_2"/>
</dbReference>
<feature type="domain" description="Peptidoglycan binding-like" evidence="3">
    <location>
        <begin position="375"/>
        <end position="422"/>
    </location>
</feature>
<dbReference type="PANTHER" id="PTHR30163">
    <property type="entry name" value="MEMBRANE-BOUND LYTIC MUREIN TRANSGLYCOSYLASE B"/>
    <property type="match status" value="1"/>
</dbReference>
<gene>
    <name evidence="5" type="ORF">EM6_0985</name>
</gene>
<organism evidence="5 6">
    <name type="scientific">Asticcacaulis excentricus</name>
    <dbReference type="NCBI Taxonomy" id="78587"/>
    <lineage>
        <taxon>Bacteria</taxon>
        <taxon>Pseudomonadati</taxon>
        <taxon>Pseudomonadota</taxon>
        <taxon>Alphaproteobacteria</taxon>
        <taxon>Caulobacterales</taxon>
        <taxon>Caulobacteraceae</taxon>
        <taxon>Asticcacaulis</taxon>
    </lineage>
</organism>
<dbReference type="InterPro" id="IPR036365">
    <property type="entry name" value="PGBD-like_sf"/>
</dbReference>
<dbReference type="NCBIfam" id="TIGR02283">
    <property type="entry name" value="MltB_2"/>
    <property type="match status" value="1"/>
</dbReference>
<dbReference type="InterPro" id="IPR002477">
    <property type="entry name" value="Peptidoglycan-bd-like"/>
</dbReference>
<reference evidence="6" key="1">
    <citation type="journal article" date="2017" name="Biotechnol. Biofuels">
        <title>Evaluation of environmental bacterial communities as a factor affecting the growth of duckweed Lemna minor.</title>
        <authorList>
            <person name="Ishizawa H."/>
            <person name="Kuroda M."/>
            <person name="Morikawa M."/>
            <person name="Ike M."/>
        </authorList>
    </citation>
    <scope>NUCLEOTIDE SEQUENCE [LARGE SCALE GENOMIC DNA]</scope>
    <source>
        <strain evidence="6">M6</strain>
    </source>
</reference>